<feature type="compositionally biased region" description="Basic residues" evidence="1">
    <location>
        <begin position="217"/>
        <end position="226"/>
    </location>
</feature>
<dbReference type="Proteomes" id="UP000011115">
    <property type="component" value="Unassembled WGS sequence"/>
</dbReference>
<feature type="compositionally biased region" description="Basic residues" evidence="1">
    <location>
        <begin position="78"/>
        <end position="94"/>
    </location>
</feature>
<evidence type="ECO:0000313" key="2">
    <source>
        <dbReference type="EnsemblPlants" id="PGSC0003DMT400093246"/>
    </source>
</evidence>
<feature type="compositionally biased region" description="Basic residues" evidence="1">
    <location>
        <begin position="194"/>
        <end position="203"/>
    </location>
</feature>
<evidence type="ECO:0000256" key="1">
    <source>
        <dbReference type="SAM" id="MobiDB-lite"/>
    </source>
</evidence>
<dbReference type="Gramene" id="PGSC0003DMT400093246">
    <property type="protein sequence ID" value="PGSC0003DMT400093246"/>
    <property type="gene ID" value="PGSC0003DMG400042817"/>
</dbReference>
<keyword evidence="3" id="KW-1185">Reference proteome</keyword>
<accession>M1DRJ2</accession>
<proteinExistence type="predicted"/>
<name>M1DRJ2_SOLTU</name>
<dbReference type="EnsemblPlants" id="PGSC0003DMT400093246">
    <property type="protein sequence ID" value="PGSC0003DMT400093246"/>
    <property type="gene ID" value="PGSC0003DMG400042817"/>
</dbReference>
<organism evidence="2 3">
    <name type="scientific">Solanum tuberosum</name>
    <name type="common">Potato</name>
    <dbReference type="NCBI Taxonomy" id="4113"/>
    <lineage>
        <taxon>Eukaryota</taxon>
        <taxon>Viridiplantae</taxon>
        <taxon>Streptophyta</taxon>
        <taxon>Embryophyta</taxon>
        <taxon>Tracheophyta</taxon>
        <taxon>Spermatophyta</taxon>
        <taxon>Magnoliopsida</taxon>
        <taxon>eudicotyledons</taxon>
        <taxon>Gunneridae</taxon>
        <taxon>Pentapetalae</taxon>
        <taxon>asterids</taxon>
        <taxon>lamiids</taxon>
        <taxon>Solanales</taxon>
        <taxon>Solanaceae</taxon>
        <taxon>Solanoideae</taxon>
        <taxon>Solaneae</taxon>
        <taxon>Solanum</taxon>
    </lineage>
</organism>
<protein>
    <submittedName>
        <fullName evidence="2">Uncharacterized protein</fullName>
    </submittedName>
</protein>
<reference evidence="2" key="2">
    <citation type="submission" date="2015-06" db="UniProtKB">
        <authorList>
            <consortium name="EnsemblPlants"/>
        </authorList>
    </citation>
    <scope>IDENTIFICATION</scope>
    <source>
        <strain evidence="2">DM1-3 516 R44</strain>
    </source>
</reference>
<feature type="compositionally biased region" description="Basic and acidic residues" evidence="1">
    <location>
        <begin position="47"/>
        <end position="62"/>
    </location>
</feature>
<dbReference type="PaxDb" id="4113-PGSC0003DMT400093246"/>
<reference evidence="3" key="1">
    <citation type="journal article" date="2011" name="Nature">
        <title>Genome sequence and analysis of the tuber crop potato.</title>
        <authorList>
            <consortium name="The Potato Genome Sequencing Consortium"/>
        </authorList>
    </citation>
    <scope>NUCLEOTIDE SEQUENCE [LARGE SCALE GENOMIC DNA]</scope>
    <source>
        <strain evidence="3">cv. DM1-3 516 R44</strain>
    </source>
</reference>
<dbReference type="HOGENOM" id="CLU_1226618_0_0_1"/>
<feature type="compositionally biased region" description="Polar residues" evidence="1">
    <location>
        <begin position="100"/>
        <end position="126"/>
    </location>
</feature>
<evidence type="ECO:0000313" key="3">
    <source>
        <dbReference type="Proteomes" id="UP000011115"/>
    </source>
</evidence>
<feature type="region of interest" description="Disordered" evidence="1">
    <location>
        <begin position="36"/>
        <end position="226"/>
    </location>
</feature>
<feature type="compositionally biased region" description="Low complexity" evidence="1">
    <location>
        <begin position="206"/>
        <end position="216"/>
    </location>
</feature>
<dbReference type="AlphaFoldDB" id="M1DRJ2"/>
<feature type="compositionally biased region" description="Acidic residues" evidence="1">
    <location>
        <begin position="134"/>
        <end position="161"/>
    </location>
</feature>
<dbReference type="InParanoid" id="M1DRJ2"/>
<sequence length="226" mass="25412">MDFCQYHWMQKVILGLVVEDTGQGIEQVQQNNMVGKVQGQAHTTPTSKEKKNGIQSAKDENLHNNLSDTLQKPSNNKSKGKLSKKKRDAIKKKQQKENEIQGTSAQQEQVQMNKEQLQQAASSKVTTGPGFNECDVEQSEDEIDEDTQSLNEEGEGTDEDETSAHLIKAFGSTFQSEFQEEIEEVTNQQGLSPRGRKQMKLHNKQNSNNTSATSRRPNTRSRSRGF</sequence>